<protein>
    <recommendedName>
        <fullName evidence="3">U-box domain-containing protein</fullName>
    </recommendedName>
</protein>
<dbReference type="SUPFAM" id="SSF48371">
    <property type="entry name" value="ARM repeat"/>
    <property type="match status" value="2"/>
</dbReference>
<dbReference type="PANTHER" id="PTHR45958:SF5">
    <property type="entry name" value="RING-TYPE E3 UBIQUITIN TRANSFERASE"/>
    <property type="match status" value="1"/>
</dbReference>
<evidence type="ECO:0000256" key="1">
    <source>
        <dbReference type="ARBA" id="ARBA00022737"/>
    </source>
</evidence>
<feature type="domain" description="U-box" evidence="3">
    <location>
        <begin position="1"/>
        <end position="29"/>
    </location>
</feature>
<dbReference type="InterPro" id="IPR016024">
    <property type="entry name" value="ARM-type_fold"/>
</dbReference>
<reference evidence="4 5" key="1">
    <citation type="submission" date="2019-09" db="EMBL/GenBank/DDBJ databases">
        <title>A chromosome-level genome assembly of the Chinese tupelo Nyssa sinensis.</title>
        <authorList>
            <person name="Yang X."/>
            <person name="Kang M."/>
            <person name="Yang Y."/>
            <person name="Xiong H."/>
            <person name="Wang M."/>
            <person name="Zhang Z."/>
            <person name="Wang Z."/>
            <person name="Wu H."/>
            <person name="Ma T."/>
            <person name="Liu J."/>
            <person name="Xi Z."/>
        </authorList>
    </citation>
    <scope>NUCLEOTIDE SEQUENCE [LARGE SCALE GENOMIC DNA]</scope>
    <source>
        <strain evidence="4">J267</strain>
        <tissue evidence="4">Leaf</tissue>
    </source>
</reference>
<keyword evidence="1" id="KW-0677">Repeat</keyword>
<evidence type="ECO:0000256" key="2">
    <source>
        <dbReference type="PROSITE-ProRule" id="PRU00259"/>
    </source>
</evidence>
<feature type="repeat" description="ARM" evidence="2">
    <location>
        <begin position="237"/>
        <end position="279"/>
    </location>
</feature>
<proteinExistence type="predicted"/>
<dbReference type="Pfam" id="PF00514">
    <property type="entry name" value="Arm"/>
    <property type="match status" value="1"/>
</dbReference>
<organism evidence="4 5">
    <name type="scientific">Nyssa sinensis</name>
    <dbReference type="NCBI Taxonomy" id="561372"/>
    <lineage>
        <taxon>Eukaryota</taxon>
        <taxon>Viridiplantae</taxon>
        <taxon>Streptophyta</taxon>
        <taxon>Embryophyta</taxon>
        <taxon>Tracheophyta</taxon>
        <taxon>Spermatophyta</taxon>
        <taxon>Magnoliopsida</taxon>
        <taxon>eudicotyledons</taxon>
        <taxon>Gunneridae</taxon>
        <taxon>Pentapetalae</taxon>
        <taxon>asterids</taxon>
        <taxon>Cornales</taxon>
        <taxon>Nyssaceae</taxon>
        <taxon>Nyssa</taxon>
    </lineage>
</organism>
<sequence length="625" mass="69401">MSPLDTSILRPNRTLRQSIEEWKDRNTMITIASMKPKLLLEEEEEVLHCLKQLQDLCEQRDLHREWVVLENYIPVLIELLSGKNRDIRNHALFILCILAKDSDDTKERIAKVDNAVESIVRFLGRRIGERKLAVTLLLELSRSESVRDCIGKVQGCILLLVTMSSCDDIQAARDASELLENLSFSDQNVIQMAKANYFKHLLLRLSSGPEDVQMNMAKTLAEMELTDHNKSSLLEEGVLGSLLHLVSYSDIEMKEVAVKALHNLSSLPRNGRQMIREGAVSILLDLLCRHTSSPSLREQQSILQAFHAMCQSPSATNIKTNLTQCSAVQVLVQLCEFDNLNVRANAVKLFCCLTEDGNEAFITILEHLEKKSIETLLKIIRTSNDEEEIASAMGIISNLPKSLQITEWLLDAEGLPIIFNFLPDGKHNGPHKNQLIENAVGAICHFTVPTNQQSQKKAAEAGVIPVLFKSVRHSGAFHAPPVTGCPVHRGICTVASSFCLVEADAVEPLVRVLGEQDTGACEASLDALLTLIEGERLQSGSKVLAEAKAITPIIQLLSSPSPRLQEKVLSSLERIFRLLEFKQKYGASAQMFLVDLTRSGNSSTKSLAAKILAHLNVLHEQSSYF</sequence>
<dbReference type="PROSITE" id="PS51698">
    <property type="entry name" value="U_BOX"/>
    <property type="match status" value="1"/>
</dbReference>
<dbReference type="SMART" id="SM00185">
    <property type="entry name" value="ARM"/>
    <property type="match status" value="9"/>
</dbReference>
<dbReference type="AlphaFoldDB" id="A0A5J4ZBU7"/>
<accession>A0A5J4ZBU7</accession>
<dbReference type="PANTHER" id="PTHR45958">
    <property type="entry name" value="RING-TYPE E3 UBIQUITIN TRANSFERASE"/>
    <property type="match status" value="1"/>
</dbReference>
<gene>
    <name evidence="4" type="ORF">F0562_019382</name>
</gene>
<dbReference type="GO" id="GO:0016567">
    <property type="term" value="P:protein ubiquitination"/>
    <property type="evidence" value="ECO:0007669"/>
    <property type="project" value="InterPro"/>
</dbReference>
<dbReference type="InterPro" id="IPR011989">
    <property type="entry name" value="ARM-like"/>
</dbReference>
<dbReference type="GO" id="GO:0004842">
    <property type="term" value="F:ubiquitin-protein transferase activity"/>
    <property type="evidence" value="ECO:0007669"/>
    <property type="project" value="InterPro"/>
</dbReference>
<dbReference type="Gene3D" id="1.25.10.10">
    <property type="entry name" value="Leucine-rich Repeat Variant"/>
    <property type="match status" value="2"/>
</dbReference>
<evidence type="ECO:0000313" key="5">
    <source>
        <dbReference type="Proteomes" id="UP000325577"/>
    </source>
</evidence>
<name>A0A5J4ZBU7_9ASTE</name>
<dbReference type="PROSITE" id="PS50176">
    <property type="entry name" value="ARM_REPEAT"/>
    <property type="match status" value="1"/>
</dbReference>
<dbReference type="InterPro" id="IPR000225">
    <property type="entry name" value="Armadillo"/>
</dbReference>
<dbReference type="InterPro" id="IPR003613">
    <property type="entry name" value="Ubox_domain"/>
</dbReference>
<dbReference type="OrthoDB" id="7537227at2759"/>
<dbReference type="Proteomes" id="UP000325577">
    <property type="component" value="Linkage Group LG9"/>
</dbReference>
<dbReference type="InterPro" id="IPR052608">
    <property type="entry name" value="U-box_domain_protein"/>
</dbReference>
<dbReference type="EMBL" id="CM018052">
    <property type="protein sequence ID" value="KAA8516203.1"/>
    <property type="molecule type" value="Genomic_DNA"/>
</dbReference>
<evidence type="ECO:0000259" key="3">
    <source>
        <dbReference type="PROSITE" id="PS51698"/>
    </source>
</evidence>
<evidence type="ECO:0000313" key="4">
    <source>
        <dbReference type="EMBL" id="KAA8516203.1"/>
    </source>
</evidence>
<keyword evidence="5" id="KW-1185">Reference proteome</keyword>